<dbReference type="Proteomes" id="UP001166286">
    <property type="component" value="Unassembled WGS sequence"/>
</dbReference>
<accession>A0AA39QZ94</accession>
<evidence type="ECO:0000256" key="3">
    <source>
        <dbReference type="ARBA" id="ARBA00022989"/>
    </source>
</evidence>
<evidence type="ECO:0000256" key="1">
    <source>
        <dbReference type="ARBA" id="ARBA00004167"/>
    </source>
</evidence>
<evidence type="ECO:0000256" key="6">
    <source>
        <dbReference type="SAM" id="Phobius"/>
    </source>
</evidence>
<protein>
    <submittedName>
        <fullName evidence="7">Uncharacterized protein</fullName>
    </submittedName>
</protein>
<feature type="compositionally biased region" description="Pro residues" evidence="5">
    <location>
        <begin position="94"/>
        <end position="107"/>
    </location>
</feature>
<evidence type="ECO:0000256" key="4">
    <source>
        <dbReference type="ARBA" id="ARBA00023136"/>
    </source>
</evidence>
<feature type="compositionally biased region" description="Polar residues" evidence="5">
    <location>
        <begin position="214"/>
        <end position="224"/>
    </location>
</feature>
<keyword evidence="8" id="KW-1185">Reference proteome</keyword>
<gene>
    <name evidence="7" type="ORF">JMJ35_006708</name>
</gene>
<feature type="region of interest" description="Disordered" evidence="5">
    <location>
        <begin position="43"/>
        <end position="149"/>
    </location>
</feature>
<dbReference type="InterPro" id="IPR051694">
    <property type="entry name" value="Immunoregulatory_rcpt-like"/>
</dbReference>
<dbReference type="GO" id="GO:0071944">
    <property type="term" value="C:cell periphery"/>
    <property type="evidence" value="ECO:0007669"/>
    <property type="project" value="UniProtKB-ARBA"/>
</dbReference>
<dbReference type="EMBL" id="JAFEKC020000014">
    <property type="protein sequence ID" value="KAK0511156.1"/>
    <property type="molecule type" value="Genomic_DNA"/>
</dbReference>
<name>A0AA39QZ94_9LECA</name>
<dbReference type="Pfam" id="PF05808">
    <property type="entry name" value="Podoplanin"/>
    <property type="match status" value="1"/>
</dbReference>
<proteinExistence type="predicted"/>
<evidence type="ECO:0000313" key="7">
    <source>
        <dbReference type="EMBL" id="KAK0511156.1"/>
    </source>
</evidence>
<keyword evidence="4 6" id="KW-0472">Membrane</keyword>
<dbReference type="GO" id="GO:0016020">
    <property type="term" value="C:membrane"/>
    <property type="evidence" value="ECO:0007669"/>
    <property type="project" value="UniProtKB-SubCell"/>
</dbReference>
<organism evidence="7 8">
    <name type="scientific">Cladonia borealis</name>
    <dbReference type="NCBI Taxonomy" id="184061"/>
    <lineage>
        <taxon>Eukaryota</taxon>
        <taxon>Fungi</taxon>
        <taxon>Dikarya</taxon>
        <taxon>Ascomycota</taxon>
        <taxon>Pezizomycotina</taxon>
        <taxon>Lecanoromycetes</taxon>
        <taxon>OSLEUM clade</taxon>
        <taxon>Lecanoromycetidae</taxon>
        <taxon>Lecanorales</taxon>
        <taxon>Lecanorineae</taxon>
        <taxon>Cladoniaceae</taxon>
        <taxon>Cladonia</taxon>
    </lineage>
</organism>
<comment type="subcellular location">
    <subcellularLocation>
        <location evidence="1">Membrane</location>
        <topology evidence="1">Single-pass membrane protein</topology>
    </subcellularLocation>
</comment>
<evidence type="ECO:0000256" key="5">
    <source>
        <dbReference type="SAM" id="MobiDB-lite"/>
    </source>
</evidence>
<dbReference type="AlphaFoldDB" id="A0AA39QZ94"/>
<dbReference type="PANTHER" id="PTHR15549">
    <property type="entry name" value="PAIRED IMMUNOGLOBULIN-LIKE TYPE 2 RECEPTOR"/>
    <property type="match status" value="1"/>
</dbReference>
<feature type="compositionally biased region" description="Low complexity" evidence="5">
    <location>
        <begin position="60"/>
        <end position="93"/>
    </location>
</feature>
<feature type="compositionally biased region" description="Low complexity" evidence="5">
    <location>
        <begin position="108"/>
        <end position="137"/>
    </location>
</feature>
<feature type="transmembrane region" description="Helical" evidence="6">
    <location>
        <begin position="158"/>
        <end position="181"/>
    </location>
</feature>
<comment type="caution">
    <text evidence="7">The sequence shown here is derived from an EMBL/GenBank/DDBJ whole genome shotgun (WGS) entry which is preliminary data.</text>
</comment>
<dbReference type="PANTHER" id="PTHR15549:SF33">
    <property type="entry name" value="MEMBRANE PROTEIN WSC4, PUTATIVE (AFU_ORTHOLOGUE AFUA_5G09020)-RELATED"/>
    <property type="match status" value="1"/>
</dbReference>
<evidence type="ECO:0000256" key="2">
    <source>
        <dbReference type="ARBA" id="ARBA00022692"/>
    </source>
</evidence>
<evidence type="ECO:0000313" key="8">
    <source>
        <dbReference type="Proteomes" id="UP001166286"/>
    </source>
</evidence>
<keyword evidence="2 6" id="KW-0812">Transmembrane</keyword>
<reference evidence="7" key="1">
    <citation type="submission" date="2023-03" db="EMBL/GenBank/DDBJ databases">
        <title>Complete genome of Cladonia borealis.</title>
        <authorList>
            <person name="Park H."/>
        </authorList>
    </citation>
    <scope>NUCLEOTIDE SEQUENCE</scope>
    <source>
        <strain evidence="7">ANT050790</strain>
    </source>
</reference>
<feature type="region of interest" description="Disordered" evidence="5">
    <location>
        <begin position="188"/>
        <end position="232"/>
    </location>
</feature>
<sequence length="468" mass="49663">MASNTPLPSFTTLYNLPLGAVGATPTATLTLLYSSPNGPTSTYTGGLVINPDSPHSSGLTSSSASSDVDSNSSTSTTSTPPVAPASTPSVTPVVPSPAAPSNTPPPVLSTTSSTSPSTSQSSSPSTRSSTFTSSNPTEQATSGTPVPIHNNRLPNGTVAGIVVGVALGIALITFLATYLALRRRGRSRGQNIDGGTAGAARHQNLSSEPKRPLVTQTSSGSNSIDGFLPQSADDKTVQNEVKTVLDQIELHVENFYLNTQASGSRLADAELAMFDSPDLPSSLASLLPQTNNSIPLIKHALAHFITACITTPSETDWSLLPKDFVLLPNAVRAGGSTRSTKQGFTQSMSRWRALTAYLRPNALEDTAYIAQRDRQINIIVQNFSIAFAPWQNPRYKDEERVRSLVAILKDAADKGIWLFSQPSEFQLQWRNLSPNRIAVAPALVKVTDERGQILGQPQVMINMTAEKL</sequence>
<keyword evidence="3 6" id="KW-1133">Transmembrane helix</keyword>